<organism evidence="3 4">
    <name type="scientific">Fusibacter paucivorans</name>
    <dbReference type="NCBI Taxonomy" id="76009"/>
    <lineage>
        <taxon>Bacteria</taxon>
        <taxon>Bacillati</taxon>
        <taxon>Bacillota</taxon>
        <taxon>Clostridia</taxon>
        <taxon>Eubacteriales</taxon>
        <taxon>Eubacteriales Family XII. Incertae Sedis</taxon>
        <taxon>Fusibacter</taxon>
    </lineage>
</organism>
<name>A0ABS5PSI5_9FIRM</name>
<dbReference type="Pfam" id="PF01370">
    <property type="entry name" value="Epimerase"/>
    <property type="match status" value="1"/>
</dbReference>
<dbReference type="InterPro" id="IPR001509">
    <property type="entry name" value="Epimerase_deHydtase"/>
</dbReference>
<feature type="domain" description="NAD-dependent epimerase/dehydratase" evidence="2">
    <location>
        <begin position="4"/>
        <end position="241"/>
    </location>
</feature>
<dbReference type="PANTHER" id="PTHR42687:SF1">
    <property type="entry name" value="L-THREONINE 3-DEHYDROGENASE, MITOCHONDRIAL"/>
    <property type="match status" value="1"/>
</dbReference>
<dbReference type="Proteomes" id="UP000746471">
    <property type="component" value="Unassembled WGS sequence"/>
</dbReference>
<dbReference type="PANTHER" id="PTHR42687">
    <property type="entry name" value="L-THREONINE 3-DEHYDROGENASE"/>
    <property type="match status" value="1"/>
</dbReference>
<reference evidence="3 4" key="1">
    <citation type="submission" date="2021-05" db="EMBL/GenBank/DDBJ databases">
        <title>Fusibacter ferrireducens sp. nov., an anaerobic, sulfur- and Fe-reducing bacterium isolated from the mangrove sediment.</title>
        <authorList>
            <person name="Qiu D."/>
        </authorList>
    </citation>
    <scope>NUCLEOTIDE SEQUENCE [LARGE SCALE GENOMIC DNA]</scope>
    <source>
        <strain evidence="3 4">DSM 12116</strain>
    </source>
</reference>
<accession>A0ABS5PSI5</accession>
<evidence type="ECO:0000313" key="3">
    <source>
        <dbReference type="EMBL" id="MBS7527359.1"/>
    </source>
</evidence>
<sequence length="318" mass="35478">MKRILITGASGQIGTELTALCRKTYGVDNVIATNVKAGINESVENDGIFYSMDVRDGNRIYELVNSHQIDTIINLAALLSAVGEKNPELLWEVNMHGLYNCLEVAKDTGAMVFTPSSIAAFGPSTPKMQTPQVTIQRPETIYGVSKVAGELLCDYYHKKFNVDTRGVRYPGLVSYKAMPGGGTTDYAVMIFYEALKHNAYTCYLSSDIKMDMMYMPDALSAILSLCEADGGKLRHRNAYNITAMSITPDDLAASIQKHLPDFRLSYDIDPIREAIARSWPDQLDDHFAREDWHWAPSYDLEAMTEDMLHQLRLKLGIA</sequence>
<evidence type="ECO:0000259" key="2">
    <source>
        <dbReference type="Pfam" id="PF01370"/>
    </source>
</evidence>
<dbReference type="Gene3D" id="3.40.50.720">
    <property type="entry name" value="NAD(P)-binding Rossmann-like Domain"/>
    <property type="match status" value="1"/>
</dbReference>
<comment type="caution">
    <text evidence="3">The sequence shown here is derived from an EMBL/GenBank/DDBJ whole genome shotgun (WGS) entry which is preliminary data.</text>
</comment>
<evidence type="ECO:0000313" key="4">
    <source>
        <dbReference type="Proteomes" id="UP000746471"/>
    </source>
</evidence>
<dbReference type="RefSeq" id="WP_213237220.1">
    <property type="nucleotide sequence ID" value="NZ_JAHBCL010000019.1"/>
</dbReference>
<dbReference type="InterPro" id="IPR036291">
    <property type="entry name" value="NAD(P)-bd_dom_sf"/>
</dbReference>
<dbReference type="InterPro" id="IPR051225">
    <property type="entry name" value="NAD(P)_epim/dehydratase"/>
</dbReference>
<gene>
    <name evidence="3" type="ORF">KHM83_11770</name>
</gene>
<evidence type="ECO:0000256" key="1">
    <source>
        <dbReference type="ARBA" id="ARBA00007637"/>
    </source>
</evidence>
<comment type="similarity">
    <text evidence="1">Belongs to the NAD(P)-dependent epimerase/dehydratase family.</text>
</comment>
<protein>
    <submittedName>
        <fullName evidence="3">NAD-dependent epimerase/dehydratase family protein</fullName>
    </submittedName>
</protein>
<keyword evidence="4" id="KW-1185">Reference proteome</keyword>
<proteinExistence type="inferred from homology"/>
<dbReference type="SUPFAM" id="SSF51735">
    <property type="entry name" value="NAD(P)-binding Rossmann-fold domains"/>
    <property type="match status" value="1"/>
</dbReference>
<dbReference type="EMBL" id="JAHBCL010000019">
    <property type="protein sequence ID" value="MBS7527359.1"/>
    <property type="molecule type" value="Genomic_DNA"/>
</dbReference>